<evidence type="ECO:0000256" key="3">
    <source>
        <dbReference type="ARBA" id="ARBA00023004"/>
    </source>
</evidence>
<keyword evidence="1 4" id="KW-0349">Heme</keyword>
<gene>
    <name evidence="7" type="ORF">C8N32_1252</name>
</gene>
<sequence>MTVSIKLLTAGAVGMAIAFSGLSAVAQDAGDYAVTDEAELYFSGAPNNPTEPWLLAAGGRIYDNWWEALDKPEPQYFTHPSYPAEGKASGAETWRCKECHGWDYKGVSGVYRSGSHYTGIIGIEGAAGRDVAEISAMMRDSVHGYTEEMINDEEMERLAAFVSRGQIDMSQYIDLATREITGGNVDRGREVFQTICSACHGFDGRKLNWGDPGEDAFVATEAVAAPDEVLNKILNAHPGVEMVNLRAFGTELAADVLRYASTLPQE</sequence>
<feature type="domain" description="Cytochrome c" evidence="6">
    <location>
        <begin position="183"/>
        <end position="264"/>
    </location>
</feature>
<evidence type="ECO:0000256" key="5">
    <source>
        <dbReference type="SAM" id="SignalP"/>
    </source>
</evidence>
<evidence type="ECO:0000313" key="8">
    <source>
        <dbReference type="Proteomes" id="UP000243859"/>
    </source>
</evidence>
<organism evidence="7 8">
    <name type="scientific">Rhodovulum imhoffii</name>
    <dbReference type="NCBI Taxonomy" id="365340"/>
    <lineage>
        <taxon>Bacteria</taxon>
        <taxon>Pseudomonadati</taxon>
        <taxon>Pseudomonadota</taxon>
        <taxon>Alphaproteobacteria</taxon>
        <taxon>Rhodobacterales</taxon>
        <taxon>Paracoccaceae</taxon>
        <taxon>Rhodovulum</taxon>
    </lineage>
</organism>
<keyword evidence="2 4" id="KW-0479">Metal-binding</keyword>
<evidence type="ECO:0000259" key="6">
    <source>
        <dbReference type="PROSITE" id="PS51007"/>
    </source>
</evidence>
<protein>
    <submittedName>
        <fullName evidence="7">Thiosulfate dehydrogenase</fullName>
    </submittedName>
</protein>
<dbReference type="InterPro" id="IPR036909">
    <property type="entry name" value="Cyt_c-like_dom_sf"/>
</dbReference>
<dbReference type="OrthoDB" id="9811281at2"/>
<dbReference type="Proteomes" id="UP000243859">
    <property type="component" value="Unassembled WGS sequence"/>
</dbReference>
<keyword evidence="3 4" id="KW-0408">Iron</keyword>
<dbReference type="AlphaFoldDB" id="A0A2T5BNV3"/>
<dbReference type="GO" id="GO:0046872">
    <property type="term" value="F:metal ion binding"/>
    <property type="evidence" value="ECO:0007669"/>
    <property type="project" value="UniProtKB-KW"/>
</dbReference>
<dbReference type="Gene3D" id="1.10.760.10">
    <property type="entry name" value="Cytochrome c-like domain"/>
    <property type="match status" value="1"/>
</dbReference>
<dbReference type="RefSeq" id="WP_107893513.1">
    <property type="nucleotide sequence ID" value="NZ_QAAA01000025.1"/>
</dbReference>
<dbReference type="GO" id="GO:0009055">
    <property type="term" value="F:electron transfer activity"/>
    <property type="evidence" value="ECO:0007669"/>
    <property type="project" value="InterPro"/>
</dbReference>
<dbReference type="PROSITE" id="PS51007">
    <property type="entry name" value="CYTC"/>
    <property type="match status" value="1"/>
</dbReference>
<proteinExistence type="predicted"/>
<keyword evidence="8" id="KW-1185">Reference proteome</keyword>
<accession>A0A2T5BNV3</accession>
<dbReference type="InterPro" id="IPR009056">
    <property type="entry name" value="Cyt_c-like_dom"/>
</dbReference>
<dbReference type="SUPFAM" id="SSF46626">
    <property type="entry name" value="Cytochrome c"/>
    <property type="match status" value="2"/>
</dbReference>
<evidence type="ECO:0000313" key="7">
    <source>
        <dbReference type="EMBL" id="PTN00685.1"/>
    </source>
</evidence>
<evidence type="ECO:0000256" key="1">
    <source>
        <dbReference type="ARBA" id="ARBA00022617"/>
    </source>
</evidence>
<reference evidence="7 8" key="1">
    <citation type="submission" date="2018-04" db="EMBL/GenBank/DDBJ databases">
        <title>Genomic Encyclopedia of Archaeal and Bacterial Type Strains, Phase II (KMG-II): from individual species to whole genera.</title>
        <authorList>
            <person name="Goeker M."/>
        </authorList>
    </citation>
    <scope>NUCLEOTIDE SEQUENCE [LARGE SCALE GENOMIC DNA]</scope>
    <source>
        <strain evidence="7 8">DSM 18064</strain>
    </source>
</reference>
<dbReference type="GO" id="GO:0020037">
    <property type="term" value="F:heme binding"/>
    <property type="evidence" value="ECO:0007669"/>
    <property type="project" value="InterPro"/>
</dbReference>
<dbReference type="EMBL" id="QAAA01000025">
    <property type="protein sequence ID" value="PTN00685.1"/>
    <property type="molecule type" value="Genomic_DNA"/>
</dbReference>
<name>A0A2T5BNV3_9RHOB</name>
<keyword evidence="5" id="KW-0732">Signal</keyword>
<feature type="signal peptide" evidence="5">
    <location>
        <begin position="1"/>
        <end position="26"/>
    </location>
</feature>
<feature type="chain" id="PRO_5015741867" evidence="5">
    <location>
        <begin position="27"/>
        <end position="266"/>
    </location>
</feature>
<comment type="caution">
    <text evidence="7">The sequence shown here is derived from an EMBL/GenBank/DDBJ whole genome shotgun (WGS) entry which is preliminary data.</text>
</comment>
<evidence type="ECO:0000256" key="4">
    <source>
        <dbReference type="PROSITE-ProRule" id="PRU00433"/>
    </source>
</evidence>
<evidence type="ECO:0000256" key="2">
    <source>
        <dbReference type="ARBA" id="ARBA00022723"/>
    </source>
</evidence>